<proteinExistence type="predicted"/>
<gene>
    <name evidence="1" type="ORF">MEA186_15022</name>
</gene>
<reference evidence="1 2" key="1">
    <citation type="journal article" date="2012" name="J. Bacteriol.">
        <title>Draft Genome Sequence of Plant Growth-Promoting Rhizobium Mesorhizobium amorphae, Isolated from Zinc-Lead Mine Tailings.</title>
        <authorList>
            <person name="Hao X."/>
            <person name="Lin Y."/>
            <person name="Johnstone L."/>
            <person name="Baltrus D.A."/>
            <person name="Miller S.J."/>
            <person name="Wei G."/>
            <person name="Rensing C."/>
        </authorList>
    </citation>
    <scope>NUCLEOTIDE SEQUENCE [LARGE SCALE GENOMIC DNA]</scope>
    <source>
        <strain evidence="1 2">CCNWGS0123</strain>
    </source>
</reference>
<dbReference type="Proteomes" id="UP000002949">
    <property type="component" value="Unassembled WGS sequence"/>
</dbReference>
<name>G6YAN2_9HYPH</name>
<dbReference type="AlphaFoldDB" id="G6YAN2"/>
<protein>
    <submittedName>
        <fullName evidence="1">Uncharacterized protein</fullName>
    </submittedName>
</protein>
<sequence length="54" mass="5983">MKRAISIDSALTPPFDAVPARVRWSEARAAAWSPFRHRIKANDDLSSKGPPCAY</sequence>
<dbReference type="EMBL" id="AGSN01000112">
    <property type="protein sequence ID" value="EHH11206.1"/>
    <property type="molecule type" value="Genomic_DNA"/>
</dbReference>
<organism evidence="1 2">
    <name type="scientific">Mesorhizobium amorphae CCNWGS0123</name>
    <dbReference type="NCBI Taxonomy" id="1082933"/>
    <lineage>
        <taxon>Bacteria</taxon>
        <taxon>Pseudomonadati</taxon>
        <taxon>Pseudomonadota</taxon>
        <taxon>Alphaproteobacteria</taxon>
        <taxon>Hyphomicrobiales</taxon>
        <taxon>Phyllobacteriaceae</taxon>
        <taxon>Mesorhizobium</taxon>
    </lineage>
</organism>
<evidence type="ECO:0000313" key="1">
    <source>
        <dbReference type="EMBL" id="EHH11206.1"/>
    </source>
</evidence>
<keyword evidence="2" id="KW-1185">Reference proteome</keyword>
<evidence type="ECO:0000313" key="2">
    <source>
        <dbReference type="Proteomes" id="UP000002949"/>
    </source>
</evidence>
<dbReference type="OrthoDB" id="8099947at2"/>
<dbReference type="PATRIC" id="fig|1082933.3.peg.2925"/>
<accession>G6YAN2</accession>